<feature type="transmembrane region" description="Helical" evidence="1">
    <location>
        <begin position="107"/>
        <end position="130"/>
    </location>
</feature>
<sequence>MQEWAGNISSLWFEGLCFENTKSRAIYPASQPPPLTFLLRHFCPPDLYFWAHFWGIFRRVFWFINIYTTITLLSSFLLILLLHLPLPMSVPSVRFFGFLNRKFFRRILIVYYYIVYNIFECDFVIPHLYINSR</sequence>
<gene>
    <name evidence="2" type="ORF">Agabi119p4_10679</name>
</gene>
<feature type="transmembrane region" description="Helical" evidence="1">
    <location>
        <begin position="60"/>
        <end position="86"/>
    </location>
</feature>
<organism evidence="2 3">
    <name type="scientific">Agaricus bisporus var. burnettii</name>
    <dbReference type="NCBI Taxonomy" id="192524"/>
    <lineage>
        <taxon>Eukaryota</taxon>
        <taxon>Fungi</taxon>
        <taxon>Dikarya</taxon>
        <taxon>Basidiomycota</taxon>
        <taxon>Agaricomycotina</taxon>
        <taxon>Agaricomycetes</taxon>
        <taxon>Agaricomycetidae</taxon>
        <taxon>Agaricales</taxon>
        <taxon>Agaricineae</taxon>
        <taxon>Agaricaceae</taxon>
        <taxon>Agaricus</taxon>
    </lineage>
</organism>
<evidence type="ECO:0000256" key="1">
    <source>
        <dbReference type="SAM" id="Phobius"/>
    </source>
</evidence>
<keyword evidence="1" id="KW-1133">Transmembrane helix</keyword>
<protein>
    <submittedName>
        <fullName evidence="2">Uncharacterized protein</fullName>
    </submittedName>
</protein>
<reference evidence="2 3" key="1">
    <citation type="journal article" name="Sci. Rep.">
        <title>Telomere-to-telomere assembled and centromere annotated genomes of the two main subspecies of the button mushroom Agaricus bisporus reveal especially polymorphic chromosome ends.</title>
        <authorList>
            <person name="Sonnenberg A.S.M."/>
            <person name="Sedaghat-Telgerd N."/>
            <person name="Lavrijssen B."/>
            <person name="Ohm R.A."/>
            <person name="Hendrickx P.M."/>
            <person name="Scholtmeijer K."/>
            <person name="Baars J.J.P."/>
            <person name="van Peer A."/>
        </authorList>
    </citation>
    <scope>NUCLEOTIDE SEQUENCE [LARGE SCALE GENOMIC DNA]</scope>
    <source>
        <strain evidence="2 3">H119_p4</strain>
    </source>
</reference>
<comment type="caution">
    <text evidence="2">The sequence shown here is derived from an EMBL/GenBank/DDBJ whole genome shotgun (WGS) entry which is preliminary data.</text>
</comment>
<dbReference type="Proteomes" id="UP000629468">
    <property type="component" value="Unassembled WGS sequence"/>
</dbReference>
<dbReference type="AlphaFoldDB" id="A0A8H7C3C5"/>
<proteinExistence type="predicted"/>
<evidence type="ECO:0000313" key="3">
    <source>
        <dbReference type="Proteomes" id="UP000629468"/>
    </source>
</evidence>
<dbReference type="EMBL" id="JABXXO010000014">
    <property type="protein sequence ID" value="KAF7761270.1"/>
    <property type="molecule type" value="Genomic_DNA"/>
</dbReference>
<keyword evidence="1" id="KW-0812">Transmembrane</keyword>
<keyword evidence="1" id="KW-0472">Membrane</keyword>
<accession>A0A8H7C3C5</accession>
<name>A0A8H7C3C5_AGABI</name>
<evidence type="ECO:0000313" key="2">
    <source>
        <dbReference type="EMBL" id="KAF7761270.1"/>
    </source>
</evidence>